<evidence type="ECO:0000313" key="4">
    <source>
        <dbReference type="Proteomes" id="UP000199207"/>
    </source>
</evidence>
<protein>
    <submittedName>
        <fullName evidence="3">Uncharacterized protein</fullName>
    </submittedName>
</protein>
<evidence type="ECO:0000256" key="2">
    <source>
        <dbReference type="SAM" id="Phobius"/>
    </source>
</evidence>
<feature type="transmembrane region" description="Helical" evidence="2">
    <location>
        <begin position="29"/>
        <end position="55"/>
    </location>
</feature>
<keyword evidence="4" id="KW-1185">Reference proteome</keyword>
<keyword evidence="2" id="KW-1133">Transmembrane helix</keyword>
<keyword evidence="2" id="KW-0812">Transmembrane</keyword>
<accession>A0A1I1PVW0</accession>
<organism evidence="3 4">
    <name type="scientific">Streptomyces aidingensis</name>
    <dbReference type="NCBI Taxonomy" id="910347"/>
    <lineage>
        <taxon>Bacteria</taxon>
        <taxon>Bacillati</taxon>
        <taxon>Actinomycetota</taxon>
        <taxon>Actinomycetes</taxon>
        <taxon>Kitasatosporales</taxon>
        <taxon>Streptomycetaceae</taxon>
        <taxon>Streptomyces</taxon>
    </lineage>
</organism>
<sequence length="90" mass="9577">MVAAVIPTAEHRAGQALLDRLHTAPLWRLLLAVPVLLVLIALASAALAVAVFGLVGWRLLLYATTETTPATEPAARGAHTRYRTEEVPAT</sequence>
<keyword evidence="2" id="KW-0472">Membrane</keyword>
<reference evidence="3 4" key="1">
    <citation type="submission" date="2016-10" db="EMBL/GenBank/DDBJ databases">
        <authorList>
            <person name="de Groot N.N."/>
        </authorList>
    </citation>
    <scope>NUCLEOTIDE SEQUENCE [LARGE SCALE GENOMIC DNA]</scope>
    <source>
        <strain evidence="3 4">CGMCC 4.5739</strain>
    </source>
</reference>
<dbReference type="EMBL" id="FOLM01000010">
    <property type="protein sequence ID" value="SFD13915.1"/>
    <property type="molecule type" value="Genomic_DNA"/>
</dbReference>
<dbReference type="STRING" id="910347.SAMN05421773_11083"/>
<name>A0A1I1PVW0_9ACTN</name>
<dbReference type="AlphaFoldDB" id="A0A1I1PVW0"/>
<dbReference type="Proteomes" id="UP000199207">
    <property type="component" value="Unassembled WGS sequence"/>
</dbReference>
<proteinExistence type="predicted"/>
<evidence type="ECO:0000313" key="3">
    <source>
        <dbReference type="EMBL" id="SFD13915.1"/>
    </source>
</evidence>
<gene>
    <name evidence="3" type="ORF">SAMN05421773_11083</name>
</gene>
<evidence type="ECO:0000256" key="1">
    <source>
        <dbReference type="SAM" id="MobiDB-lite"/>
    </source>
</evidence>
<feature type="region of interest" description="Disordered" evidence="1">
    <location>
        <begin position="70"/>
        <end position="90"/>
    </location>
</feature>